<organism evidence="2 3">
    <name type="scientific">Nonomuraea turkmeniaca</name>
    <dbReference type="NCBI Taxonomy" id="103838"/>
    <lineage>
        <taxon>Bacteria</taxon>
        <taxon>Bacillati</taxon>
        <taxon>Actinomycetota</taxon>
        <taxon>Actinomycetes</taxon>
        <taxon>Streptosporangiales</taxon>
        <taxon>Streptosporangiaceae</taxon>
        <taxon>Nonomuraea</taxon>
    </lineage>
</organism>
<dbReference type="Pfam" id="PF10049">
    <property type="entry name" value="DUF2283"/>
    <property type="match status" value="1"/>
</dbReference>
<dbReference type="Proteomes" id="UP000309128">
    <property type="component" value="Unassembled WGS sequence"/>
</dbReference>
<sequence length="89" mass="9830">MRIEHDDENDVAYIYLVEEIGQGEAESQFLVEREGMPGEVVLDFDAEGRLLGLEVIGASAILRPEVLAWSDEDDDEPPSPPAPYGPVYP</sequence>
<proteinExistence type="predicted"/>
<dbReference type="OrthoDB" id="2911799at2"/>
<dbReference type="RefSeq" id="WP_138666607.1">
    <property type="nucleotide sequence ID" value="NZ_VCKY01000039.1"/>
</dbReference>
<evidence type="ECO:0000313" key="2">
    <source>
        <dbReference type="EMBL" id="TMR21688.1"/>
    </source>
</evidence>
<evidence type="ECO:0000313" key="3">
    <source>
        <dbReference type="Proteomes" id="UP000309128"/>
    </source>
</evidence>
<accession>A0A5S4FLT7</accession>
<keyword evidence="3" id="KW-1185">Reference proteome</keyword>
<comment type="caution">
    <text evidence="2">The sequence shown here is derived from an EMBL/GenBank/DDBJ whole genome shotgun (WGS) entry which is preliminary data.</text>
</comment>
<feature type="compositionally biased region" description="Pro residues" evidence="1">
    <location>
        <begin position="78"/>
        <end position="89"/>
    </location>
</feature>
<feature type="region of interest" description="Disordered" evidence="1">
    <location>
        <begin position="70"/>
        <end position="89"/>
    </location>
</feature>
<dbReference type="EMBL" id="VCKY01000039">
    <property type="protein sequence ID" value="TMR21688.1"/>
    <property type="molecule type" value="Genomic_DNA"/>
</dbReference>
<gene>
    <name evidence="2" type="ORF">ETD86_14160</name>
</gene>
<dbReference type="AlphaFoldDB" id="A0A5S4FLT7"/>
<protein>
    <submittedName>
        <fullName evidence="2">DUF2283 domain-containing protein</fullName>
    </submittedName>
</protein>
<name>A0A5S4FLT7_9ACTN</name>
<evidence type="ECO:0000256" key="1">
    <source>
        <dbReference type="SAM" id="MobiDB-lite"/>
    </source>
</evidence>
<dbReference type="InterPro" id="IPR019270">
    <property type="entry name" value="DUF2283"/>
</dbReference>
<reference evidence="2 3" key="1">
    <citation type="submission" date="2019-05" db="EMBL/GenBank/DDBJ databases">
        <title>Draft genome sequence of Nonomuraea turkmeniaca DSM 43926.</title>
        <authorList>
            <person name="Saricaoglu S."/>
            <person name="Isik K."/>
        </authorList>
    </citation>
    <scope>NUCLEOTIDE SEQUENCE [LARGE SCALE GENOMIC DNA]</scope>
    <source>
        <strain evidence="2 3">DSM 43926</strain>
    </source>
</reference>